<name>A0AAD7QDU5_QUISA</name>
<proteinExistence type="predicted"/>
<keyword evidence="2" id="KW-1185">Reference proteome</keyword>
<evidence type="ECO:0000313" key="2">
    <source>
        <dbReference type="Proteomes" id="UP001163823"/>
    </source>
</evidence>
<dbReference type="AlphaFoldDB" id="A0AAD7QDU5"/>
<dbReference type="EMBL" id="JARAOO010000002">
    <property type="protein sequence ID" value="KAJ7979051.1"/>
    <property type="molecule type" value="Genomic_DNA"/>
</dbReference>
<gene>
    <name evidence="1" type="ORF">O6P43_002492</name>
</gene>
<protein>
    <submittedName>
        <fullName evidence="1">Cytidine/deoxycytidylate deaminase family protein</fullName>
    </submittedName>
</protein>
<dbReference type="Proteomes" id="UP001163823">
    <property type="component" value="Chromosome 2"/>
</dbReference>
<accession>A0AAD7QDU5</accession>
<evidence type="ECO:0000313" key="1">
    <source>
        <dbReference type="EMBL" id="KAJ7979051.1"/>
    </source>
</evidence>
<comment type="caution">
    <text evidence="1">The sequence shown here is derived from an EMBL/GenBank/DDBJ whole genome shotgun (WGS) entry which is preliminary data.</text>
</comment>
<organism evidence="1 2">
    <name type="scientific">Quillaja saponaria</name>
    <name type="common">Soap bark tree</name>
    <dbReference type="NCBI Taxonomy" id="32244"/>
    <lineage>
        <taxon>Eukaryota</taxon>
        <taxon>Viridiplantae</taxon>
        <taxon>Streptophyta</taxon>
        <taxon>Embryophyta</taxon>
        <taxon>Tracheophyta</taxon>
        <taxon>Spermatophyta</taxon>
        <taxon>Magnoliopsida</taxon>
        <taxon>eudicotyledons</taxon>
        <taxon>Gunneridae</taxon>
        <taxon>Pentapetalae</taxon>
        <taxon>rosids</taxon>
        <taxon>fabids</taxon>
        <taxon>Fabales</taxon>
        <taxon>Quillajaceae</taxon>
        <taxon>Quillaja</taxon>
    </lineage>
</organism>
<dbReference type="KEGG" id="qsa:O6P43_002492"/>
<sequence>MVASVIDPKHANTIVRHLSQVAPLEGFHHVRRVQKKFLEGGLRICKYAATSKEEWEEQCKLWPTSYHPPTNNIDGITGFNEEDSRFVFNSMQVAVELAKSGHSWIVNARSNSGSFS</sequence>
<reference evidence="1" key="1">
    <citation type="journal article" date="2023" name="Science">
        <title>Elucidation of the pathway for biosynthesis of saponin adjuvants from the soapbark tree.</title>
        <authorList>
            <person name="Reed J."/>
            <person name="Orme A."/>
            <person name="El-Demerdash A."/>
            <person name="Owen C."/>
            <person name="Martin L.B.B."/>
            <person name="Misra R.C."/>
            <person name="Kikuchi S."/>
            <person name="Rejzek M."/>
            <person name="Martin A.C."/>
            <person name="Harkess A."/>
            <person name="Leebens-Mack J."/>
            <person name="Louveau T."/>
            <person name="Stephenson M.J."/>
            <person name="Osbourn A."/>
        </authorList>
    </citation>
    <scope>NUCLEOTIDE SEQUENCE</scope>
    <source>
        <strain evidence="1">S10</strain>
    </source>
</reference>